<evidence type="ECO:0000313" key="3">
    <source>
        <dbReference type="Proteomes" id="UP001331761"/>
    </source>
</evidence>
<dbReference type="EMBL" id="WIXE01022425">
    <property type="protein sequence ID" value="KAK5967496.1"/>
    <property type="molecule type" value="Genomic_DNA"/>
</dbReference>
<keyword evidence="3" id="KW-1185">Reference proteome</keyword>
<gene>
    <name evidence="2" type="ORF">GCK32_008727</name>
</gene>
<reference evidence="2 3" key="1">
    <citation type="submission" date="2019-10" db="EMBL/GenBank/DDBJ databases">
        <title>Assembly and Annotation for the nematode Trichostrongylus colubriformis.</title>
        <authorList>
            <person name="Martin J."/>
        </authorList>
    </citation>
    <scope>NUCLEOTIDE SEQUENCE [LARGE SCALE GENOMIC DNA]</scope>
    <source>
        <strain evidence="2">G859</strain>
        <tissue evidence="2">Whole worm</tissue>
    </source>
</reference>
<feature type="compositionally biased region" description="Polar residues" evidence="1">
    <location>
        <begin position="61"/>
        <end position="73"/>
    </location>
</feature>
<proteinExistence type="predicted"/>
<comment type="caution">
    <text evidence="2">The sequence shown here is derived from an EMBL/GenBank/DDBJ whole genome shotgun (WGS) entry which is preliminary data.</text>
</comment>
<feature type="compositionally biased region" description="Basic and acidic residues" evidence="1">
    <location>
        <begin position="1"/>
        <end position="10"/>
    </location>
</feature>
<dbReference type="AlphaFoldDB" id="A0AAN8EVD4"/>
<protein>
    <submittedName>
        <fullName evidence="2">Uncharacterized protein</fullName>
    </submittedName>
</protein>
<organism evidence="2 3">
    <name type="scientific">Trichostrongylus colubriformis</name>
    <name type="common">Black scour worm</name>
    <dbReference type="NCBI Taxonomy" id="6319"/>
    <lineage>
        <taxon>Eukaryota</taxon>
        <taxon>Metazoa</taxon>
        <taxon>Ecdysozoa</taxon>
        <taxon>Nematoda</taxon>
        <taxon>Chromadorea</taxon>
        <taxon>Rhabditida</taxon>
        <taxon>Rhabditina</taxon>
        <taxon>Rhabditomorpha</taxon>
        <taxon>Strongyloidea</taxon>
        <taxon>Trichostrongylidae</taxon>
        <taxon>Trichostrongylus</taxon>
    </lineage>
</organism>
<dbReference type="Proteomes" id="UP001331761">
    <property type="component" value="Unassembled WGS sequence"/>
</dbReference>
<sequence>MSRVETRPRSPTDASVTSRPKYGGIRPRSPTTSSQASDVPYRSRSPTNYSEISIAVPSRPRSPTTTSNQTNKSLPIPDKDLLSVQDAVRPRTPPCI</sequence>
<evidence type="ECO:0000256" key="1">
    <source>
        <dbReference type="SAM" id="MobiDB-lite"/>
    </source>
</evidence>
<accession>A0AAN8EVD4</accession>
<evidence type="ECO:0000313" key="2">
    <source>
        <dbReference type="EMBL" id="KAK5967496.1"/>
    </source>
</evidence>
<feature type="region of interest" description="Disordered" evidence="1">
    <location>
        <begin position="1"/>
        <end position="96"/>
    </location>
</feature>
<name>A0AAN8EVD4_TRICO</name>